<evidence type="ECO:0000256" key="1">
    <source>
        <dbReference type="ARBA" id="ARBA00004945"/>
    </source>
</evidence>
<dbReference type="Gene3D" id="3.40.50.1580">
    <property type="entry name" value="Nucleoside phosphorylase domain"/>
    <property type="match status" value="1"/>
</dbReference>
<dbReference type="PANTHER" id="PTHR46832:SF1">
    <property type="entry name" value="5'-METHYLTHIOADENOSINE_S-ADENOSYLHOMOCYSTEINE NUCLEOSIDASE"/>
    <property type="match status" value="1"/>
</dbReference>
<comment type="caution">
    <text evidence="7">The sequence shown here is derived from an EMBL/GenBank/DDBJ whole genome shotgun (WGS) entry which is preliminary data.</text>
</comment>
<evidence type="ECO:0000256" key="3">
    <source>
        <dbReference type="ARBA" id="ARBA00022605"/>
    </source>
</evidence>
<dbReference type="InterPro" id="IPR035994">
    <property type="entry name" value="Nucleoside_phosphorylase_sf"/>
</dbReference>
<dbReference type="InterPro" id="IPR000845">
    <property type="entry name" value="Nucleoside_phosphorylase_d"/>
</dbReference>
<dbReference type="PANTHER" id="PTHR46832">
    <property type="entry name" value="5'-METHYLTHIOADENOSINE/S-ADENOSYLHOMOCYSTEINE NUCLEOSIDASE"/>
    <property type="match status" value="1"/>
</dbReference>
<evidence type="ECO:0000256" key="5">
    <source>
        <dbReference type="ARBA" id="ARBA00023167"/>
    </source>
</evidence>
<protein>
    <recommendedName>
        <fullName evidence="2">adenosylhomocysteine nucleosidase</fullName>
        <ecNumber evidence="2">3.2.2.9</ecNumber>
    </recommendedName>
</protein>
<keyword evidence="4 7" id="KW-0378">Hydrolase</keyword>
<proteinExistence type="predicted"/>
<keyword evidence="8" id="KW-1185">Reference proteome</keyword>
<dbReference type="SUPFAM" id="SSF53167">
    <property type="entry name" value="Purine and uridine phosphorylases"/>
    <property type="match status" value="1"/>
</dbReference>
<evidence type="ECO:0000256" key="2">
    <source>
        <dbReference type="ARBA" id="ARBA00011974"/>
    </source>
</evidence>
<dbReference type="GO" id="GO:0102246">
    <property type="term" value="F:6-amino-6-deoxyfutalosine hydrolase activity"/>
    <property type="evidence" value="ECO:0007669"/>
    <property type="project" value="UniProtKB-EC"/>
</dbReference>
<organism evidence="7 8">
    <name type="scientific">Campylobacter suis</name>
    <dbReference type="NCBI Taxonomy" id="2790657"/>
    <lineage>
        <taxon>Bacteria</taxon>
        <taxon>Pseudomonadati</taxon>
        <taxon>Campylobacterota</taxon>
        <taxon>Epsilonproteobacteria</taxon>
        <taxon>Campylobacterales</taxon>
        <taxon>Campylobacteraceae</taxon>
        <taxon>Campylobacter</taxon>
    </lineage>
</organism>
<dbReference type="RefSeq" id="WP_230055993.1">
    <property type="nucleotide sequence ID" value="NZ_CAJHOE010000001.1"/>
</dbReference>
<dbReference type="EMBL" id="CAJHOE010000001">
    <property type="protein sequence ID" value="CAD7286354.1"/>
    <property type="molecule type" value="Genomic_DNA"/>
</dbReference>
<dbReference type="NCBIfam" id="TIGR01704">
    <property type="entry name" value="MTA_SAH-Nsdase"/>
    <property type="match status" value="1"/>
</dbReference>
<evidence type="ECO:0000259" key="6">
    <source>
        <dbReference type="Pfam" id="PF01048"/>
    </source>
</evidence>
<comment type="pathway">
    <text evidence="1">Amino-acid biosynthesis; L-methionine biosynthesis via salvage pathway; S-methyl-5-thio-alpha-D-ribose 1-phosphate from S-methyl-5'-thioadenosine (hydrolase route): step 1/2.</text>
</comment>
<evidence type="ECO:0000313" key="7">
    <source>
        <dbReference type="EMBL" id="CAD7286354.1"/>
    </source>
</evidence>
<dbReference type="Proteomes" id="UP000789359">
    <property type="component" value="Unassembled WGS sequence"/>
</dbReference>
<dbReference type="NCBIfam" id="NF004079">
    <property type="entry name" value="PRK05584.1"/>
    <property type="match status" value="1"/>
</dbReference>
<dbReference type="EC" id="3.2.2.9" evidence="2"/>
<keyword evidence="7" id="KW-0326">Glycosidase</keyword>
<gene>
    <name evidence="7" type="primary">pfs</name>
    <name evidence="7" type="ORF">LMG8286_00185</name>
</gene>
<evidence type="ECO:0000256" key="4">
    <source>
        <dbReference type="ARBA" id="ARBA00022801"/>
    </source>
</evidence>
<keyword evidence="5" id="KW-0486">Methionine biosynthesis</keyword>
<feature type="domain" description="Nucleoside phosphorylase" evidence="6">
    <location>
        <begin position="2"/>
        <end position="224"/>
    </location>
</feature>
<dbReference type="InterPro" id="IPR010049">
    <property type="entry name" value="MTA_SAH_Nsdase"/>
</dbReference>
<sequence>MIAILGAMQEEITPLLQMIGKYEITEFAGNKFYTAKVADKDVVIAYSKIGKVNSALTASILVQKFGATKLLFTGVAGSLNENLHIGDILYATSLVQHDLDITAFGHPHGYVPGIEIFSKTDKQLNKIAQDVANDKNIKLIGGVIATGDQFVCEKDKKEWIKTTFKADAVEMEGASVAQVCTQLNVPFFMLRAISDEASGGAEFDFDEFLHTSAKVSADFVLGMVEKL</sequence>
<reference evidence="7 8" key="1">
    <citation type="submission" date="2020-11" db="EMBL/GenBank/DDBJ databases">
        <authorList>
            <person name="Peeters C."/>
        </authorList>
    </citation>
    <scope>NUCLEOTIDE SEQUENCE [LARGE SCALE GENOMIC DNA]</scope>
    <source>
        <strain evidence="7 8">LMG 8286</strain>
    </source>
</reference>
<evidence type="ECO:0000313" key="8">
    <source>
        <dbReference type="Proteomes" id="UP000789359"/>
    </source>
</evidence>
<name>A0ABM8Q0M6_9BACT</name>
<keyword evidence="3" id="KW-0028">Amino-acid biosynthesis</keyword>
<dbReference type="CDD" id="cd09008">
    <property type="entry name" value="MTAN"/>
    <property type="match status" value="1"/>
</dbReference>
<dbReference type="Pfam" id="PF01048">
    <property type="entry name" value="PNP_UDP_1"/>
    <property type="match status" value="1"/>
</dbReference>
<accession>A0ABM8Q0M6</accession>